<feature type="region of interest" description="Disordered" evidence="1">
    <location>
        <begin position="636"/>
        <end position="685"/>
    </location>
</feature>
<gene>
    <name evidence="2" type="ORF">Tci_006544</name>
</gene>
<feature type="compositionally biased region" description="Pro residues" evidence="1">
    <location>
        <begin position="910"/>
        <end position="920"/>
    </location>
</feature>
<dbReference type="PANTHER" id="PTHR11439">
    <property type="entry name" value="GAG-POL-RELATED RETROTRANSPOSON"/>
    <property type="match status" value="1"/>
</dbReference>
<feature type="compositionally biased region" description="Polar residues" evidence="1">
    <location>
        <begin position="660"/>
        <end position="672"/>
    </location>
</feature>
<feature type="compositionally biased region" description="Low complexity" evidence="1">
    <location>
        <begin position="942"/>
        <end position="963"/>
    </location>
</feature>
<feature type="compositionally biased region" description="Basic and acidic residues" evidence="1">
    <location>
        <begin position="8"/>
        <end position="19"/>
    </location>
</feature>
<dbReference type="CDD" id="cd09272">
    <property type="entry name" value="RNase_HI_RT_Ty1"/>
    <property type="match status" value="1"/>
</dbReference>
<protein>
    <submittedName>
        <fullName evidence="2">Retrovirus-related Pol polyprotein from transposon TNT 1-94</fullName>
    </submittedName>
</protein>
<comment type="caution">
    <text evidence="2">The sequence shown here is derived from an EMBL/GenBank/DDBJ whole genome shotgun (WGS) entry which is preliminary data.</text>
</comment>
<dbReference type="EMBL" id="BKCJ010000590">
    <property type="protein sequence ID" value="GEU34566.1"/>
    <property type="molecule type" value="Genomic_DNA"/>
</dbReference>
<dbReference type="AlphaFoldDB" id="A0A6L2JCE7"/>
<evidence type="ECO:0000256" key="1">
    <source>
        <dbReference type="SAM" id="MobiDB-lite"/>
    </source>
</evidence>
<proteinExistence type="predicted"/>
<feature type="compositionally biased region" description="Polar residues" evidence="1">
    <location>
        <begin position="876"/>
        <end position="889"/>
    </location>
</feature>
<feature type="compositionally biased region" description="Low complexity" evidence="1">
    <location>
        <begin position="429"/>
        <end position="446"/>
    </location>
</feature>
<feature type="region of interest" description="Disordered" evidence="1">
    <location>
        <begin position="405"/>
        <end position="521"/>
    </location>
</feature>
<sequence>MALTAYADADHAGCQDTRRSTSGSAQFFGDKLVSWSSKKQKSTVIYAAEAGYIAMSGCCAQILWMRSQLTDYGFVFNKILLYCDNRSAIAPCCNNVQHFRSKHIDIQHHFIREQVEKGVVELYFITTDYQLADIFTKALPRERFKFLLPRLETMVGVNLNVNAHAEQAPVMAPPTRIDDQILPRNRWFWDPIRYDRDTARYICQLDEQWFNLTRDRLRDALQMTPVNNNNPFSSPPTPDALINFVNNLGYPKVVRTLYVVVTNDMFQPWRALTMIINLCLTGKTLREDVGRIHPIHPFFHQNKKNLALLTQGKKKANPIIIPSIRFTKLIIHHLQGKHKFHLRPDSPLHFPYEEYILRYLKFSSKGTKREVFGMPILNELITTDIQGEQYYKEYLKKVAKHQGYLTGEEGSDPNSPAPKLAKATKKSKPSAPKAAPVTKPAAAKASESTSSQQPTPKPAPAKTQEEKRKLVAETSDEPSPAKSFKQGKVTNRRKPTGSMSLVDEFVDEGIPEKEPRFDDEEAHMRRAVEESLKSVHDAHRGSLPPVVFKEPNSRKFQSLLEVQGKGKEKVSDEQVALDLLTLQTPKKAIPTKQCILLRRTPAPTEPSSHAESPLIYEELGLTDSDMKSNEEVPFVVKIGAQDEGQARPNPGVEDEGQARPNPSVQIEGQAGSNPGDDAKPQPQSSLVIHAGPNLKHLDLEATDVSTQQNYKQMDEGFTATAYPNVQENLKLTVEEQVILKEPASSTGTVSSLQHLAKDFSFGDQFFNDKPSEAENEKTTAETKLNQWYHGKSISRQQASGGEVTQSRVMSVHIGESRYTSTKAYMKEILHQRMWETNSYKAYEDHMMLYKGLEKSINRDHTDMNSCPKEKPPGSPRTFSTVLYPRTSNLHAKKKKKIHDSSKTPLGSPTHQPPPPPPPAGPSRTLGSPGASGSSQLPHIPPSLSTSQSDQSKSTAAPSSSKTVASAEYTAWTTKYIKLRPFVSSIPKDLHMNDDTAPDEQPLEEDRLATPEPAWSLPSSDLPVLTNNWASSLMSTYTPLPENLLLTQTGDMYQMEECHKLLTNSVDETIIRLALSISKMKVAYYPDVGLKQMVPDQMWIEEECKYDIAAMYGILSLVVPKTMILH</sequence>
<feature type="region of interest" description="Disordered" evidence="1">
    <location>
        <begin position="530"/>
        <end position="549"/>
    </location>
</feature>
<feature type="compositionally biased region" description="Basic and acidic residues" evidence="1">
    <location>
        <begin position="510"/>
        <end position="521"/>
    </location>
</feature>
<name>A0A6L2JCE7_TANCI</name>
<feature type="region of interest" description="Disordered" evidence="1">
    <location>
        <begin position="859"/>
        <end position="963"/>
    </location>
</feature>
<evidence type="ECO:0000313" key="2">
    <source>
        <dbReference type="EMBL" id="GEU34566.1"/>
    </source>
</evidence>
<feature type="region of interest" description="Disordered" evidence="1">
    <location>
        <begin position="986"/>
        <end position="1014"/>
    </location>
</feature>
<organism evidence="2">
    <name type="scientific">Tanacetum cinerariifolium</name>
    <name type="common">Dalmatian daisy</name>
    <name type="synonym">Chrysanthemum cinerariifolium</name>
    <dbReference type="NCBI Taxonomy" id="118510"/>
    <lineage>
        <taxon>Eukaryota</taxon>
        <taxon>Viridiplantae</taxon>
        <taxon>Streptophyta</taxon>
        <taxon>Embryophyta</taxon>
        <taxon>Tracheophyta</taxon>
        <taxon>Spermatophyta</taxon>
        <taxon>Magnoliopsida</taxon>
        <taxon>eudicotyledons</taxon>
        <taxon>Gunneridae</taxon>
        <taxon>Pentapetalae</taxon>
        <taxon>asterids</taxon>
        <taxon>campanulids</taxon>
        <taxon>Asterales</taxon>
        <taxon>Asteraceae</taxon>
        <taxon>Asteroideae</taxon>
        <taxon>Anthemideae</taxon>
        <taxon>Anthemidinae</taxon>
        <taxon>Tanacetum</taxon>
    </lineage>
</organism>
<accession>A0A6L2JCE7</accession>
<reference evidence="2" key="1">
    <citation type="journal article" date="2019" name="Sci. Rep.">
        <title>Draft genome of Tanacetum cinerariifolium, the natural source of mosquito coil.</title>
        <authorList>
            <person name="Yamashiro T."/>
            <person name="Shiraishi A."/>
            <person name="Satake H."/>
            <person name="Nakayama K."/>
        </authorList>
    </citation>
    <scope>NUCLEOTIDE SEQUENCE</scope>
</reference>
<dbReference type="PANTHER" id="PTHR11439:SF509">
    <property type="entry name" value="RNA-DIRECTED DNA POLYMERASE"/>
    <property type="match status" value="1"/>
</dbReference>
<feature type="compositionally biased region" description="Basic and acidic residues" evidence="1">
    <location>
        <begin position="859"/>
        <end position="871"/>
    </location>
</feature>
<feature type="region of interest" description="Disordered" evidence="1">
    <location>
        <begin position="1"/>
        <end position="23"/>
    </location>
</feature>
<feature type="compositionally biased region" description="Basic and acidic residues" evidence="1">
    <location>
        <begin position="530"/>
        <end position="540"/>
    </location>
</feature>